<protein>
    <submittedName>
        <fullName evidence="2">Uncharacterized protein</fullName>
    </submittedName>
</protein>
<sequence length="159" mass="17202">MDAGVTPDVFVITLRHRRHEVRAEQPRSVGEATLQRLSDTYEMPSSPDRDTTDEQVVLVDAAVGDGEFTGADVGELVGVVLVPPRLEHFKKGALCVVALDWQNRHCPLRKQPKPLAAHVGFVAATAEIPTPWSPTETSDRQSTVDSTGAVVFDGGDSVF</sequence>
<dbReference type="Proteomes" id="UP000697107">
    <property type="component" value="Unassembled WGS sequence"/>
</dbReference>
<evidence type="ECO:0000313" key="2">
    <source>
        <dbReference type="EMBL" id="KAG2860344.1"/>
    </source>
</evidence>
<gene>
    <name evidence="2" type="ORF">PC113_g8148</name>
    <name evidence="3" type="ORF">PC115_g6937</name>
    <name evidence="4" type="ORF">PC117_g8152</name>
    <name evidence="5" type="ORF">PC118_g4253</name>
</gene>
<dbReference type="EMBL" id="RCMI01000160">
    <property type="protein sequence ID" value="KAG2929272.1"/>
    <property type="molecule type" value="Genomic_DNA"/>
</dbReference>
<comment type="caution">
    <text evidence="2">The sequence shown here is derived from an EMBL/GenBank/DDBJ whole genome shotgun (WGS) entry which is preliminary data.</text>
</comment>
<dbReference type="AlphaFoldDB" id="A0A8T0ZDI0"/>
<accession>A0A8T0ZDI0</accession>
<evidence type="ECO:0000313" key="6">
    <source>
        <dbReference type="Proteomes" id="UP000735874"/>
    </source>
</evidence>
<reference evidence="2" key="1">
    <citation type="submission" date="2018-10" db="EMBL/GenBank/DDBJ databases">
        <title>Effector identification in a new, highly contiguous assembly of the strawberry crown rot pathogen Phytophthora cactorum.</title>
        <authorList>
            <person name="Armitage A.D."/>
            <person name="Nellist C.F."/>
            <person name="Bates H."/>
            <person name="Vickerstaff R.J."/>
            <person name="Harrison R.J."/>
        </authorList>
    </citation>
    <scope>NUCLEOTIDE SEQUENCE</scope>
    <source>
        <strain evidence="2">15-7</strain>
        <strain evidence="3">4032</strain>
        <strain evidence="4">4040</strain>
        <strain evidence="5">P415</strain>
    </source>
</reference>
<evidence type="ECO:0000313" key="3">
    <source>
        <dbReference type="EMBL" id="KAG2929272.1"/>
    </source>
</evidence>
<evidence type="ECO:0000313" key="4">
    <source>
        <dbReference type="EMBL" id="KAG2945805.1"/>
    </source>
</evidence>
<dbReference type="EMBL" id="RCML01000078">
    <property type="protein sequence ID" value="KAG2993001.1"/>
    <property type="molecule type" value="Genomic_DNA"/>
</dbReference>
<dbReference type="Proteomes" id="UP000735874">
    <property type="component" value="Unassembled WGS sequence"/>
</dbReference>
<evidence type="ECO:0000313" key="5">
    <source>
        <dbReference type="EMBL" id="KAG2993001.1"/>
    </source>
</evidence>
<dbReference type="Proteomes" id="UP000736787">
    <property type="component" value="Unassembled WGS sequence"/>
</dbReference>
<dbReference type="Proteomes" id="UP000774804">
    <property type="component" value="Unassembled WGS sequence"/>
</dbReference>
<evidence type="ECO:0000256" key="1">
    <source>
        <dbReference type="SAM" id="MobiDB-lite"/>
    </source>
</evidence>
<dbReference type="EMBL" id="RCMK01000173">
    <property type="protein sequence ID" value="KAG2945805.1"/>
    <property type="molecule type" value="Genomic_DNA"/>
</dbReference>
<feature type="region of interest" description="Disordered" evidence="1">
    <location>
        <begin position="21"/>
        <end position="52"/>
    </location>
</feature>
<organism evidence="2 6">
    <name type="scientific">Phytophthora cactorum</name>
    <dbReference type="NCBI Taxonomy" id="29920"/>
    <lineage>
        <taxon>Eukaryota</taxon>
        <taxon>Sar</taxon>
        <taxon>Stramenopiles</taxon>
        <taxon>Oomycota</taxon>
        <taxon>Peronosporomycetes</taxon>
        <taxon>Peronosporales</taxon>
        <taxon>Peronosporaceae</taxon>
        <taxon>Phytophthora</taxon>
    </lineage>
</organism>
<name>A0A8T0ZDI0_9STRA</name>
<proteinExistence type="predicted"/>
<dbReference type="EMBL" id="RCMG01000187">
    <property type="protein sequence ID" value="KAG2860344.1"/>
    <property type="molecule type" value="Genomic_DNA"/>
</dbReference>